<proteinExistence type="predicted"/>
<comment type="caution">
    <text evidence="1">The sequence shown here is derived from an EMBL/GenBank/DDBJ whole genome shotgun (WGS) entry which is preliminary data.</text>
</comment>
<sequence length="638" mass="73742">MAHSIQVYLPKLVYLWIWRCSKMKSVFSISIVKHLPELGHMEIRKCSQFEQVFCCPSEDNGGVVMKVNLLPKLKRLVLRGLPSLALSEILISCSFLLCNILLSRIVPTSLQRAFSIHSKATAQEKPPPICPDPYNEIRREVRNDLYEEFLCSNDDSKNEKVAIKNKINIVGKSECYLYLQRELWIPYFERFSPTPIMECGFGHNLDADLFIKGTRIWDEAEVRRLYTKIAADIILRNHLPESSKLCAYFIYHNNCFVNDSDLFDINEKLENATLLQRHKFLWSGVLLSTLPVKSQLKRIFKFEKYCTCFLCSQAPETVDHLFLQCSFVRSLWFTSPWGFRTDHYSGLRMPRWFNFLTNHSKELLLYASVMMDKVWDERNRIAHASNSNPPDILRVANSILVTYFEMKNKLLPDMQEVVDVIMCPDGWFKAYFDVAMTEEESWAAALLLNNEGNLIGARTRKLSTKFLLEQEALALELAVELACDVVPKSNICLHGDRERVIRVLQDYLNDKMDEAVWYLEPILMDVRDKLGSMGDWEVKIFMDFNWVAYNAAKWAAFCNSEGDVLNSVPAIEVLSKKDFVSSFFTNDDDEHVHDSVLNNSDNEDDDGLLRLKLKEVFTHDDGNNDDKKNNEDGNDGNE</sequence>
<organism evidence="1 2">
    <name type="scientific">Bauhinia variegata</name>
    <name type="common">Purple orchid tree</name>
    <name type="synonym">Phanera variegata</name>
    <dbReference type="NCBI Taxonomy" id="167791"/>
    <lineage>
        <taxon>Eukaryota</taxon>
        <taxon>Viridiplantae</taxon>
        <taxon>Streptophyta</taxon>
        <taxon>Embryophyta</taxon>
        <taxon>Tracheophyta</taxon>
        <taxon>Spermatophyta</taxon>
        <taxon>Magnoliopsida</taxon>
        <taxon>eudicotyledons</taxon>
        <taxon>Gunneridae</taxon>
        <taxon>Pentapetalae</taxon>
        <taxon>rosids</taxon>
        <taxon>fabids</taxon>
        <taxon>Fabales</taxon>
        <taxon>Fabaceae</taxon>
        <taxon>Cercidoideae</taxon>
        <taxon>Cercideae</taxon>
        <taxon>Bauhiniinae</taxon>
        <taxon>Bauhinia</taxon>
    </lineage>
</organism>
<protein>
    <submittedName>
        <fullName evidence="1">Uncharacterized protein</fullName>
    </submittedName>
</protein>
<dbReference type="Proteomes" id="UP000828941">
    <property type="component" value="Chromosome 7"/>
</dbReference>
<dbReference type="EMBL" id="CM039432">
    <property type="protein sequence ID" value="KAI4332267.1"/>
    <property type="molecule type" value="Genomic_DNA"/>
</dbReference>
<gene>
    <name evidence="1" type="ORF">L6164_017190</name>
</gene>
<name>A0ACB9N8N6_BAUVA</name>
<keyword evidence="2" id="KW-1185">Reference proteome</keyword>
<evidence type="ECO:0000313" key="2">
    <source>
        <dbReference type="Proteomes" id="UP000828941"/>
    </source>
</evidence>
<accession>A0ACB9N8N6</accession>
<evidence type="ECO:0000313" key="1">
    <source>
        <dbReference type="EMBL" id="KAI4332267.1"/>
    </source>
</evidence>
<reference evidence="1 2" key="1">
    <citation type="journal article" date="2022" name="DNA Res.">
        <title>Chromosomal-level genome assembly of the orchid tree Bauhinia variegata (Leguminosae; Cercidoideae) supports the allotetraploid origin hypothesis of Bauhinia.</title>
        <authorList>
            <person name="Zhong Y."/>
            <person name="Chen Y."/>
            <person name="Zheng D."/>
            <person name="Pang J."/>
            <person name="Liu Y."/>
            <person name="Luo S."/>
            <person name="Meng S."/>
            <person name="Qian L."/>
            <person name="Wei D."/>
            <person name="Dai S."/>
            <person name="Zhou R."/>
        </authorList>
    </citation>
    <scope>NUCLEOTIDE SEQUENCE [LARGE SCALE GENOMIC DNA]</scope>
    <source>
        <strain evidence="1">BV-YZ2020</strain>
    </source>
</reference>